<feature type="region of interest" description="Disordered" evidence="1">
    <location>
        <begin position="45"/>
        <end position="78"/>
    </location>
</feature>
<evidence type="ECO:0000313" key="2">
    <source>
        <dbReference type="EMBL" id="KAK3802820.1"/>
    </source>
</evidence>
<name>A0AAE1BB29_9GAST</name>
<feature type="compositionally biased region" description="Basic and acidic residues" evidence="1">
    <location>
        <begin position="45"/>
        <end position="59"/>
    </location>
</feature>
<evidence type="ECO:0000256" key="1">
    <source>
        <dbReference type="SAM" id="MobiDB-lite"/>
    </source>
</evidence>
<gene>
    <name evidence="2" type="ORF">RRG08_012332</name>
</gene>
<dbReference type="AlphaFoldDB" id="A0AAE1BB29"/>
<organism evidence="2 3">
    <name type="scientific">Elysia crispata</name>
    <name type="common">lettuce slug</name>
    <dbReference type="NCBI Taxonomy" id="231223"/>
    <lineage>
        <taxon>Eukaryota</taxon>
        <taxon>Metazoa</taxon>
        <taxon>Spiralia</taxon>
        <taxon>Lophotrochozoa</taxon>
        <taxon>Mollusca</taxon>
        <taxon>Gastropoda</taxon>
        <taxon>Heterobranchia</taxon>
        <taxon>Euthyneura</taxon>
        <taxon>Panpulmonata</taxon>
        <taxon>Sacoglossa</taxon>
        <taxon>Placobranchoidea</taxon>
        <taxon>Plakobranchidae</taxon>
        <taxon>Elysia</taxon>
    </lineage>
</organism>
<dbReference type="EMBL" id="JAWDGP010000216">
    <property type="protein sequence ID" value="KAK3802820.1"/>
    <property type="molecule type" value="Genomic_DNA"/>
</dbReference>
<comment type="caution">
    <text evidence="2">The sequence shown here is derived from an EMBL/GenBank/DDBJ whole genome shotgun (WGS) entry which is preliminary data.</text>
</comment>
<accession>A0AAE1BB29</accession>
<proteinExistence type="predicted"/>
<sequence>MSLSALHARFPAPTRSVHIDLWTDLELKQRQAEEIGRTHLQDLRFKSESHSSRSAKLKEGILQQPTAEDVSQVCHRES</sequence>
<protein>
    <submittedName>
        <fullName evidence="2">Uncharacterized protein</fullName>
    </submittedName>
</protein>
<evidence type="ECO:0000313" key="3">
    <source>
        <dbReference type="Proteomes" id="UP001283361"/>
    </source>
</evidence>
<reference evidence="2" key="1">
    <citation type="journal article" date="2023" name="G3 (Bethesda)">
        <title>A reference genome for the long-term kleptoplast-retaining sea slug Elysia crispata morphotype clarki.</title>
        <authorList>
            <person name="Eastman K.E."/>
            <person name="Pendleton A.L."/>
            <person name="Shaikh M.A."/>
            <person name="Suttiyut T."/>
            <person name="Ogas R."/>
            <person name="Tomko P."/>
            <person name="Gavelis G."/>
            <person name="Widhalm J.R."/>
            <person name="Wisecaver J.H."/>
        </authorList>
    </citation>
    <scope>NUCLEOTIDE SEQUENCE</scope>
    <source>
        <strain evidence="2">ECLA1</strain>
    </source>
</reference>
<dbReference type="Proteomes" id="UP001283361">
    <property type="component" value="Unassembled WGS sequence"/>
</dbReference>
<keyword evidence="3" id="KW-1185">Reference proteome</keyword>